<comment type="caution">
    <text evidence="1">The sequence shown here is derived from an EMBL/GenBank/DDBJ whole genome shotgun (WGS) entry which is preliminary data.</text>
</comment>
<organism evidence="1 2">
    <name type="scientific">Plakobranchus ocellatus</name>
    <dbReference type="NCBI Taxonomy" id="259542"/>
    <lineage>
        <taxon>Eukaryota</taxon>
        <taxon>Metazoa</taxon>
        <taxon>Spiralia</taxon>
        <taxon>Lophotrochozoa</taxon>
        <taxon>Mollusca</taxon>
        <taxon>Gastropoda</taxon>
        <taxon>Heterobranchia</taxon>
        <taxon>Euthyneura</taxon>
        <taxon>Panpulmonata</taxon>
        <taxon>Sacoglossa</taxon>
        <taxon>Placobranchoidea</taxon>
        <taxon>Plakobranchidae</taxon>
        <taxon>Plakobranchus</taxon>
    </lineage>
</organism>
<dbReference type="Proteomes" id="UP000735302">
    <property type="component" value="Unassembled WGS sequence"/>
</dbReference>
<reference evidence="1 2" key="1">
    <citation type="journal article" date="2021" name="Elife">
        <title>Chloroplast acquisition without the gene transfer in kleptoplastic sea slugs, Plakobranchus ocellatus.</title>
        <authorList>
            <person name="Maeda T."/>
            <person name="Takahashi S."/>
            <person name="Yoshida T."/>
            <person name="Shimamura S."/>
            <person name="Takaki Y."/>
            <person name="Nagai Y."/>
            <person name="Toyoda A."/>
            <person name="Suzuki Y."/>
            <person name="Arimoto A."/>
            <person name="Ishii H."/>
            <person name="Satoh N."/>
            <person name="Nishiyama T."/>
            <person name="Hasebe M."/>
            <person name="Maruyama T."/>
            <person name="Minagawa J."/>
            <person name="Obokata J."/>
            <person name="Shigenobu S."/>
        </authorList>
    </citation>
    <scope>NUCLEOTIDE SEQUENCE [LARGE SCALE GENOMIC DNA]</scope>
</reference>
<evidence type="ECO:0000313" key="2">
    <source>
        <dbReference type="Proteomes" id="UP000735302"/>
    </source>
</evidence>
<protein>
    <submittedName>
        <fullName evidence="1">Uncharacterized protein</fullName>
    </submittedName>
</protein>
<accession>A0AAV4CCL6</accession>
<dbReference type="AlphaFoldDB" id="A0AAV4CCL6"/>
<name>A0AAV4CCL6_9GAST</name>
<evidence type="ECO:0000313" key="1">
    <source>
        <dbReference type="EMBL" id="GFO29077.1"/>
    </source>
</evidence>
<dbReference type="EMBL" id="BLXT01006120">
    <property type="protein sequence ID" value="GFO29077.1"/>
    <property type="molecule type" value="Genomic_DNA"/>
</dbReference>
<gene>
    <name evidence="1" type="ORF">PoB_005558200</name>
</gene>
<proteinExistence type="predicted"/>
<sequence>MNDYAWFSGHALDLGGKTRTCRLNTFRERRYGEDRRGSADPPPRAAEVMEPDYITLGNTRKHKHSSLHDLKLGSQLAALWHEPLDMNSGVLYAAA</sequence>
<keyword evidence="2" id="KW-1185">Reference proteome</keyword>